<accession>A2DZQ9</accession>
<dbReference type="AlphaFoldDB" id="A2DZQ9"/>
<feature type="compositionally biased region" description="Polar residues" evidence="1">
    <location>
        <begin position="47"/>
        <end position="64"/>
    </location>
</feature>
<evidence type="ECO:0000313" key="3">
    <source>
        <dbReference type="Proteomes" id="UP000001542"/>
    </source>
</evidence>
<dbReference type="VEuPathDB" id="TrichDB:TVAG_351750"/>
<feature type="region of interest" description="Disordered" evidence="1">
    <location>
        <begin position="223"/>
        <end position="368"/>
    </location>
</feature>
<protein>
    <submittedName>
        <fullName evidence="2">Uncharacterized protein</fullName>
    </submittedName>
</protein>
<feature type="compositionally biased region" description="Basic residues" evidence="1">
    <location>
        <begin position="66"/>
        <end position="80"/>
    </location>
</feature>
<organism evidence="2 3">
    <name type="scientific">Trichomonas vaginalis (strain ATCC PRA-98 / G3)</name>
    <dbReference type="NCBI Taxonomy" id="412133"/>
    <lineage>
        <taxon>Eukaryota</taxon>
        <taxon>Metamonada</taxon>
        <taxon>Parabasalia</taxon>
        <taxon>Trichomonadida</taxon>
        <taxon>Trichomonadidae</taxon>
        <taxon>Trichomonas</taxon>
    </lineage>
</organism>
<feature type="compositionally biased region" description="Basic and acidic residues" evidence="1">
    <location>
        <begin position="330"/>
        <end position="353"/>
    </location>
</feature>
<dbReference type="RefSeq" id="XP_001326350.1">
    <property type="nucleotide sequence ID" value="XM_001326315.1"/>
</dbReference>
<sequence length="596" mass="68738">MDQPIPHVNKSPSNSPKKTYETKSPTKNSKIKMKVSKKSNDIVKTLQKATDTSLGTAKKNITNHPSPKKRPKSPQKTVKRVKSDKTIETSLTNSFLTLRLSFYFTKWNKKLVSVLIKKSRESVNSSIESINLSPIKEKRDFIPKQSKTSKNEIIMPKHRQSTESKSPSKTFSFRATKKGVQLFYFLKWKTAFFNRYIQRALIDYGTGIAFYYPTKTELFSEVEKQLSPNNSPKKQNNTSNQSFSSLIPIKKSNITRKYSQSVSKTPDIKHKKLLPDQQSKSIQYTPKGKKKTQTPQKKSSDHFITPPRKRPIPKVFDDEKYPNGSPHMPRPKEWCPPEFDISHKPKNEKHDSNQGESNSQQFQSKEPKIPHVFSTEEFYLLDRRPPILDIRINKSSDEYSSPDTSTISISDQTSEIKMMSSSIIESIPDYLPTLDSEIDESINTIVSPELPQSNLIDYPQFKQKLPKFKVPKSDTDIIKFLDSSITHDIWKNVVRKGEFIILDEQIERPRKIPFEYAALIIDIANETICKYDINGISRERFVYFVGSLFGERTITRENAIPTLVTNCREILQNEFISFSINFADELLELHFNNIFV</sequence>
<feature type="compositionally biased region" description="Polar residues" evidence="1">
    <location>
        <begin position="226"/>
        <end position="245"/>
    </location>
</feature>
<dbReference type="InParanoid" id="A2DZQ9"/>
<evidence type="ECO:0000313" key="2">
    <source>
        <dbReference type="EMBL" id="EAY14127.1"/>
    </source>
</evidence>
<gene>
    <name evidence="2" type="ORF">TVAG_351750</name>
</gene>
<feature type="region of interest" description="Disordered" evidence="1">
    <location>
        <begin position="1"/>
        <end position="83"/>
    </location>
</feature>
<feature type="compositionally biased region" description="Polar residues" evidence="1">
    <location>
        <begin position="10"/>
        <end position="26"/>
    </location>
</feature>
<dbReference type="KEGG" id="tva:4772115"/>
<reference evidence="2" key="2">
    <citation type="journal article" date="2007" name="Science">
        <title>Draft genome sequence of the sexually transmitted pathogen Trichomonas vaginalis.</title>
        <authorList>
            <person name="Carlton J.M."/>
            <person name="Hirt R.P."/>
            <person name="Silva J.C."/>
            <person name="Delcher A.L."/>
            <person name="Schatz M."/>
            <person name="Zhao Q."/>
            <person name="Wortman J.R."/>
            <person name="Bidwell S.L."/>
            <person name="Alsmark U.C.M."/>
            <person name="Besteiro S."/>
            <person name="Sicheritz-Ponten T."/>
            <person name="Noel C.J."/>
            <person name="Dacks J.B."/>
            <person name="Foster P.G."/>
            <person name="Simillion C."/>
            <person name="Van de Peer Y."/>
            <person name="Miranda-Saavedra D."/>
            <person name="Barton G.J."/>
            <person name="Westrop G.D."/>
            <person name="Mueller S."/>
            <person name="Dessi D."/>
            <person name="Fiori P.L."/>
            <person name="Ren Q."/>
            <person name="Paulsen I."/>
            <person name="Zhang H."/>
            <person name="Bastida-Corcuera F.D."/>
            <person name="Simoes-Barbosa A."/>
            <person name="Brown M.T."/>
            <person name="Hayes R.D."/>
            <person name="Mukherjee M."/>
            <person name="Okumura C.Y."/>
            <person name="Schneider R."/>
            <person name="Smith A.J."/>
            <person name="Vanacova S."/>
            <person name="Villalvazo M."/>
            <person name="Haas B.J."/>
            <person name="Pertea M."/>
            <person name="Feldblyum T.V."/>
            <person name="Utterback T.R."/>
            <person name="Shu C.L."/>
            <person name="Osoegawa K."/>
            <person name="de Jong P.J."/>
            <person name="Hrdy I."/>
            <person name="Horvathova L."/>
            <person name="Zubacova Z."/>
            <person name="Dolezal P."/>
            <person name="Malik S.B."/>
            <person name="Logsdon J.M. Jr."/>
            <person name="Henze K."/>
            <person name="Gupta A."/>
            <person name="Wang C.C."/>
            <person name="Dunne R.L."/>
            <person name="Upcroft J.A."/>
            <person name="Upcroft P."/>
            <person name="White O."/>
            <person name="Salzberg S.L."/>
            <person name="Tang P."/>
            <person name="Chiu C.-H."/>
            <person name="Lee Y.-S."/>
            <person name="Embley T.M."/>
            <person name="Coombs G.H."/>
            <person name="Mottram J.C."/>
            <person name="Tachezy J."/>
            <person name="Fraser-Liggett C.M."/>
            <person name="Johnson P.J."/>
        </authorList>
    </citation>
    <scope>NUCLEOTIDE SEQUENCE [LARGE SCALE GENOMIC DNA]</scope>
    <source>
        <strain evidence="2">G3</strain>
    </source>
</reference>
<name>A2DZQ9_TRIV3</name>
<feature type="compositionally biased region" description="Polar residues" evidence="1">
    <location>
        <begin position="255"/>
        <end position="264"/>
    </location>
</feature>
<dbReference type="Proteomes" id="UP000001542">
    <property type="component" value="Unassembled WGS sequence"/>
</dbReference>
<evidence type="ECO:0000256" key="1">
    <source>
        <dbReference type="SAM" id="MobiDB-lite"/>
    </source>
</evidence>
<reference evidence="2" key="1">
    <citation type="submission" date="2006-10" db="EMBL/GenBank/DDBJ databases">
        <authorList>
            <person name="Amadeo P."/>
            <person name="Zhao Q."/>
            <person name="Wortman J."/>
            <person name="Fraser-Liggett C."/>
            <person name="Carlton J."/>
        </authorList>
    </citation>
    <scope>NUCLEOTIDE SEQUENCE</scope>
    <source>
        <strain evidence="2">G3</strain>
    </source>
</reference>
<keyword evidence="3" id="KW-1185">Reference proteome</keyword>
<feature type="compositionally biased region" description="Polar residues" evidence="1">
    <location>
        <begin position="354"/>
        <end position="364"/>
    </location>
</feature>
<proteinExistence type="predicted"/>
<dbReference type="EMBL" id="DS113275">
    <property type="protein sequence ID" value="EAY14127.1"/>
    <property type="molecule type" value="Genomic_DNA"/>
</dbReference>
<dbReference type="VEuPathDB" id="TrichDB:TVAGG3_0261310"/>